<keyword evidence="3" id="KW-1185">Reference proteome</keyword>
<dbReference type="Pfam" id="PF12680">
    <property type="entry name" value="SnoaL_2"/>
    <property type="match status" value="1"/>
</dbReference>
<reference evidence="2 3" key="1">
    <citation type="journal article" date="2021" name="Pathogens">
        <title>Isolation and Characterization of Kingella bonacorsii sp. nov., A Novel Kingella Species Detected in a Stable Periodontitis Subject.</title>
        <authorList>
            <person name="Antezack A."/>
            <person name="Boxberger M."/>
            <person name="Rolland C."/>
            <person name="Monnet-Corti V."/>
            <person name="La Scola B."/>
        </authorList>
    </citation>
    <scope>NUCLEOTIDE SEQUENCE [LARGE SCALE GENOMIC DNA]</scope>
    <source>
        <strain evidence="2 3">Marseille-Q4569</strain>
    </source>
</reference>
<name>A0ABS1BTI7_9NEIS</name>
<evidence type="ECO:0000313" key="3">
    <source>
        <dbReference type="Proteomes" id="UP000614058"/>
    </source>
</evidence>
<dbReference type="InterPro" id="IPR032710">
    <property type="entry name" value="NTF2-like_dom_sf"/>
</dbReference>
<dbReference type="InterPro" id="IPR037401">
    <property type="entry name" value="SnoaL-like"/>
</dbReference>
<dbReference type="Proteomes" id="UP000614058">
    <property type="component" value="Unassembled WGS sequence"/>
</dbReference>
<dbReference type="Gene3D" id="3.10.450.50">
    <property type="match status" value="1"/>
</dbReference>
<sequence>MDCLSLAQTIFADLAAGNLEAVLQRCADDVRFTTVRAEPCAAVPAYGEYVGKDGARQFFQKLGAAVEFGEFRLDGAAAGKDLAMMHGHLRHTVRATGKVFDSDWALAMQFADGLLAHYRFYEDSAALEKAMEA</sequence>
<dbReference type="EMBL" id="JAEHNZ010000002">
    <property type="protein sequence ID" value="MBK0396585.1"/>
    <property type="molecule type" value="Genomic_DNA"/>
</dbReference>
<gene>
    <name evidence="2" type="ORF">JDW22_08365</name>
</gene>
<feature type="domain" description="SnoaL-like" evidence="1">
    <location>
        <begin position="10"/>
        <end position="117"/>
    </location>
</feature>
<evidence type="ECO:0000313" key="2">
    <source>
        <dbReference type="EMBL" id="MBK0396585.1"/>
    </source>
</evidence>
<dbReference type="RefSeq" id="WP_200522635.1">
    <property type="nucleotide sequence ID" value="NZ_JAEHNZ010000002.1"/>
</dbReference>
<protein>
    <submittedName>
        <fullName evidence="2">Nuclear transport factor 2 family protein</fullName>
    </submittedName>
</protein>
<comment type="caution">
    <text evidence="2">The sequence shown here is derived from an EMBL/GenBank/DDBJ whole genome shotgun (WGS) entry which is preliminary data.</text>
</comment>
<proteinExistence type="predicted"/>
<organism evidence="2 3">
    <name type="scientific">Kingella bonacorsii</name>
    <dbReference type="NCBI Taxonomy" id="2796361"/>
    <lineage>
        <taxon>Bacteria</taxon>
        <taxon>Pseudomonadati</taxon>
        <taxon>Pseudomonadota</taxon>
        <taxon>Betaproteobacteria</taxon>
        <taxon>Neisseriales</taxon>
        <taxon>Neisseriaceae</taxon>
        <taxon>Kingella</taxon>
    </lineage>
</organism>
<evidence type="ECO:0000259" key="1">
    <source>
        <dbReference type="Pfam" id="PF12680"/>
    </source>
</evidence>
<dbReference type="SUPFAM" id="SSF54427">
    <property type="entry name" value="NTF2-like"/>
    <property type="match status" value="1"/>
</dbReference>
<accession>A0ABS1BTI7</accession>